<feature type="region of interest" description="Disordered" evidence="1">
    <location>
        <begin position="1"/>
        <end position="50"/>
    </location>
</feature>
<proteinExistence type="predicted"/>
<reference evidence="2" key="1">
    <citation type="journal article" date="2017" name="Nature">
        <title>The sunflower genome provides insights into oil metabolism, flowering and Asterid evolution.</title>
        <authorList>
            <person name="Badouin H."/>
            <person name="Gouzy J."/>
            <person name="Grassa C.J."/>
            <person name="Murat F."/>
            <person name="Staton S.E."/>
            <person name="Cottret L."/>
            <person name="Lelandais-Briere C."/>
            <person name="Owens G.L."/>
            <person name="Carrere S."/>
            <person name="Mayjonade B."/>
            <person name="Legrand L."/>
            <person name="Gill N."/>
            <person name="Kane N.C."/>
            <person name="Bowers J.E."/>
            <person name="Hubner S."/>
            <person name="Bellec A."/>
            <person name="Berard A."/>
            <person name="Berges H."/>
            <person name="Blanchet N."/>
            <person name="Boniface M.C."/>
            <person name="Brunel D."/>
            <person name="Catrice O."/>
            <person name="Chaidir N."/>
            <person name="Claudel C."/>
            <person name="Donnadieu C."/>
            <person name="Faraut T."/>
            <person name="Fievet G."/>
            <person name="Helmstetter N."/>
            <person name="King M."/>
            <person name="Knapp S.J."/>
            <person name="Lai Z."/>
            <person name="Le Paslier M.C."/>
            <person name="Lippi Y."/>
            <person name="Lorenzon L."/>
            <person name="Mandel J.R."/>
            <person name="Marage G."/>
            <person name="Marchand G."/>
            <person name="Marquand E."/>
            <person name="Bret-Mestries E."/>
            <person name="Morien E."/>
            <person name="Nambeesan S."/>
            <person name="Nguyen T."/>
            <person name="Pegot-Espagnet P."/>
            <person name="Pouilly N."/>
            <person name="Raftis F."/>
            <person name="Sallet E."/>
            <person name="Schiex T."/>
            <person name="Thomas J."/>
            <person name="Vandecasteele C."/>
            <person name="Vares D."/>
            <person name="Vear F."/>
            <person name="Vautrin S."/>
            <person name="Crespi M."/>
            <person name="Mangin B."/>
            <person name="Burke J.M."/>
            <person name="Salse J."/>
            <person name="Munos S."/>
            <person name="Vincourt P."/>
            <person name="Rieseberg L.H."/>
            <person name="Langlade N.B."/>
        </authorList>
    </citation>
    <scope>NUCLEOTIDE SEQUENCE</scope>
    <source>
        <tissue evidence="2">Leaves</tissue>
    </source>
</reference>
<dbReference type="AlphaFoldDB" id="A0A9K3P595"/>
<feature type="compositionally biased region" description="Basic and acidic residues" evidence="1">
    <location>
        <begin position="1"/>
        <end position="44"/>
    </location>
</feature>
<sequence length="106" mass="12127">MDFEFRRAREKLEKEQKDRKEKAKLRLERERKTKLEANPHREAIESAQRSRRIHAMEAQIKIDNVRLHPDGSLVIIQVHSPSPGSVGFNPVFIVFGNGGPSSVLEG</sequence>
<accession>A0A9K3P595</accession>
<organism evidence="2 3">
    <name type="scientific">Helianthus annuus</name>
    <name type="common">Common sunflower</name>
    <dbReference type="NCBI Taxonomy" id="4232"/>
    <lineage>
        <taxon>Eukaryota</taxon>
        <taxon>Viridiplantae</taxon>
        <taxon>Streptophyta</taxon>
        <taxon>Embryophyta</taxon>
        <taxon>Tracheophyta</taxon>
        <taxon>Spermatophyta</taxon>
        <taxon>Magnoliopsida</taxon>
        <taxon>eudicotyledons</taxon>
        <taxon>Gunneridae</taxon>
        <taxon>Pentapetalae</taxon>
        <taxon>asterids</taxon>
        <taxon>campanulids</taxon>
        <taxon>Asterales</taxon>
        <taxon>Asteraceae</taxon>
        <taxon>Asteroideae</taxon>
        <taxon>Heliantheae alliance</taxon>
        <taxon>Heliantheae</taxon>
        <taxon>Helianthus</taxon>
    </lineage>
</organism>
<dbReference type="Proteomes" id="UP000215914">
    <property type="component" value="Unassembled WGS sequence"/>
</dbReference>
<dbReference type="Gramene" id="mRNA:HanXRQr2_Chr01g0032561">
    <property type="protein sequence ID" value="mRNA:HanXRQr2_Chr01g0032561"/>
    <property type="gene ID" value="HanXRQr2_Chr01g0032561"/>
</dbReference>
<gene>
    <name evidence="2" type="ORF">HanXRQr2_Chr01g0032561</name>
</gene>
<dbReference type="EMBL" id="MNCJ02000316">
    <property type="protein sequence ID" value="KAF5822923.1"/>
    <property type="molecule type" value="Genomic_DNA"/>
</dbReference>
<protein>
    <submittedName>
        <fullName evidence="2">Ubiquitin fusion degradation protein Ufd1</fullName>
    </submittedName>
</protein>
<evidence type="ECO:0000313" key="2">
    <source>
        <dbReference type="EMBL" id="KAF5822923.1"/>
    </source>
</evidence>
<comment type="caution">
    <text evidence="2">The sequence shown here is derived from an EMBL/GenBank/DDBJ whole genome shotgun (WGS) entry which is preliminary data.</text>
</comment>
<keyword evidence="3" id="KW-1185">Reference proteome</keyword>
<name>A0A9K3P595_HELAN</name>
<evidence type="ECO:0000313" key="3">
    <source>
        <dbReference type="Proteomes" id="UP000215914"/>
    </source>
</evidence>
<evidence type="ECO:0000256" key="1">
    <source>
        <dbReference type="SAM" id="MobiDB-lite"/>
    </source>
</evidence>
<reference evidence="2" key="2">
    <citation type="submission" date="2020-06" db="EMBL/GenBank/DDBJ databases">
        <title>Helianthus annuus Genome sequencing and assembly Release 2.</title>
        <authorList>
            <person name="Gouzy J."/>
            <person name="Langlade N."/>
            <person name="Munos S."/>
        </authorList>
    </citation>
    <scope>NUCLEOTIDE SEQUENCE</scope>
    <source>
        <tissue evidence="2">Leaves</tissue>
    </source>
</reference>